<dbReference type="EMBL" id="CAJNOJ010000046">
    <property type="protein sequence ID" value="CAF0949374.1"/>
    <property type="molecule type" value="Genomic_DNA"/>
</dbReference>
<evidence type="ECO:0000313" key="1">
    <source>
        <dbReference type="EMBL" id="CAF0949374.1"/>
    </source>
</evidence>
<accession>A0A814CXG4</accession>
<reference evidence="1" key="1">
    <citation type="submission" date="2021-02" db="EMBL/GenBank/DDBJ databases">
        <authorList>
            <person name="Nowell W R."/>
        </authorList>
    </citation>
    <scope>NUCLEOTIDE SEQUENCE</scope>
</reference>
<dbReference type="AlphaFoldDB" id="A0A814CXG4"/>
<protein>
    <submittedName>
        <fullName evidence="1">Uncharacterized protein</fullName>
    </submittedName>
</protein>
<name>A0A814CXG4_ADIRI</name>
<organism evidence="1 2">
    <name type="scientific">Adineta ricciae</name>
    <name type="common">Rotifer</name>
    <dbReference type="NCBI Taxonomy" id="249248"/>
    <lineage>
        <taxon>Eukaryota</taxon>
        <taxon>Metazoa</taxon>
        <taxon>Spiralia</taxon>
        <taxon>Gnathifera</taxon>
        <taxon>Rotifera</taxon>
        <taxon>Eurotatoria</taxon>
        <taxon>Bdelloidea</taxon>
        <taxon>Adinetida</taxon>
        <taxon>Adinetidae</taxon>
        <taxon>Adineta</taxon>
    </lineage>
</organism>
<dbReference type="Proteomes" id="UP000663852">
    <property type="component" value="Unassembled WGS sequence"/>
</dbReference>
<proteinExistence type="predicted"/>
<evidence type="ECO:0000313" key="2">
    <source>
        <dbReference type="Proteomes" id="UP000663852"/>
    </source>
</evidence>
<gene>
    <name evidence="1" type="ORF">EDS130_LOCUS12253</name>
</gene>
<comment type="caution">
    <text evidence="1">The sequence shown here is derived from an EMBL/GenBank/DDBJ whole genome shotgun (WGS) entry which is preliminary data.</text>
</comment>
<sequence>MVYVQLTVFLKRYPILLIQQTIFKQLFIERAMLVMLEFEFNIFKNVLKYRSRDIFQDTIKGWFFDKC</sequence>